<feature type="region of interest" description="Disordered" evidence="1">
    <location>
        <begin position="1"/>
        <end position="62"/>
    </location>
</feature>
<evidence type="ECO:0000256" key="1">
    <source>
        <dbReference type="SAM" id="MobiDB-lite"/>
    </source>
</evidence>
<evidence type="ECO:0000313" key="3">
    <source>
        <dbReference type="Proteomes" id="UP001187192"/>
    </source>
</evidence>
<dbReference type="EMBL" id="BTGU01017095">
    <property type="protein sequence ID" value="GMN73476.1"/>
    <property type="molecule type" value="Genomic_DNA"/>
</dbReference>
<gene>
    <name evidence="2" type="ORF">TIFTF001_055346</name>
</gene>
<dbReference type="Proteomes" id="UP001187192">
    <property type="component" value="Unassembled WGS sequence"/>
</dbReference>
<protein>
    <submittedName>
        <fullName evidence="2">Uncharacterized protein</fullName>
    </submittedName>
</protein>
<accession>A0AA88JI86</accession>
<organism evidence="2 3">
    <name type="scientific">Ficus carica</name>
    <name type="common">Common fig</name>
    <dbReference type="NCBI Taxonomy" id="3494"/>
    <lineage>
        <taxon>Eukaryota</taxon>
        <taxon>Viridiplantae</taxon>
        <taxon>Streptophyta</taxon>
        <taxon>Embryophyta</taxon>
        <taxon>Tracheophyta</taxon>
        <taxon>Spermatophyta</taxon>
        <taxon>Magnoliopsida</taxon>
        <taxon>eudicotyledons</taxon>
        <taxon>Gunneridae</taxon>
        <taxon>Pentapetalae</taxon>
        <taxon>rosids</taxon>
        <taxon>fabids</taxon>
        <taxon>Rosales</taxon>
        <taxon>Moraceae</taxon>
        <taxon>Ficeae</taxon>
        <taxon>Ficus</taxon>
    </lineage>
</organism>
<evidence type="ECO:0000313" key="2">
    <source>
        <dbReference type="EMBL" id="GMN73476.1"/>
    </source>
</evidence>
<comment type="caution">
    <text evidence="2">The sequence shown here is derived from an EMBL/GenBank/DDBJ whole genome shotgun (WGS) entry which is preliminary data.</text>
</comment>
<sequence>RYPASTNVRLAAPAPRTSSLLDVANHPSRHPSPTNAETPRRREPSVSPPQPHECLAAPNLAK</sequence>
<proteinExistence type="predicted"/>
<name>A0AA88JI86_FICCA</name>
<reference evidence="2" key="1">
    <citation type="submission" date="2023-07" db="EMBL/GenBank/DDBJ databases">
        <title>draft genome sequence of fig (Ficus carica).</title>
        <authorList>
            <person name="Takahashi T."/>
            <person name="Nishimura K."/>
        </authorList>
    </citation>
    <scope>NUCLEOTIDE SEQUENCE</scope>
</reference>
<dbReference type="AlphaFoldDB" id="A0AA88JI86"/>
<keyword evidence="3" id="KW-1185">Reference proteome</keyword>
<feature type="non-terminal residue" evidence="2">
    <location>
        <position position="62"/>
    </location>
</feature>
<feature type="non-terminal residue" evidence="2">
    <location>
        <position position="1"/>
    </location>
</feature>